<dbReference type="AlphaFoldDB" id="A0AA35XXS6"/>
<keyword evidence="7 8" id="KW-0472">Membrane</keyword>
<evidence type="ECO:0000256" key="1">
    <source>
        <dbReference type="ARBA" id="ARBA00004141"/>
    </source>
</evidence>
<dbReference type="InterPro" id="IPR029044">
    <property type="entry name" value="Nucleotide-diphossugar_trans"/>
</dbReference>
<dbReference type="GO" id="GO:0000271">
    <property type="term" value="P:polysaccharide biosynthetic process"/>
    <property type="evidence" value="ECO:0007669"/>
    <property type="project" value="InterPro"/>
</dbReference>
<keyword evidence="5 8" id="KW-0812">Transmembrane</keyword>
<evidence type="ECO:0000313" key="11">
    <source>
        <dbReference type="EMBL" id="CAI9120645.1"/>
    </source>
</evidence>
<evidence type="ECO:0000256" key="2">
    <source>
        <dbReference type="ARBA" id="ARBA00006739"/>
    </source>
</evidence>
<dbReference type="EMBL" id="CATKSH010000007">
    <property type="protein sequence ID" value="CAI9120645.1"/>
    <property type="molecule type" value="Genomic_DNA"/>
</dbReference>
<evidence type="ECO:0000313" key="12">
    <source>
        <dbReference type="Proteomes" id="UP001176960"/>
    </source>
</evidence>
<evidence type="ECO:0000256" key="4">
    <source>
        <dbReference type="ARBA" id="ARBA00022679"/>
    </source>
</evidence>
<dbReference type="GO" id="GO:0016020">
    <property type="term" value="C:membrane"/>
    <property type="evidence" value="ECO:0007669"/>
    <property type="project" value="UniProtKB-SubCell"/>
</dbReference>
<feature type="transmembrane region" description="Helical" evidence="8">
    <location>
        <begin position="242"/>
        <end position="260"/>
    </location>
</feature>
<evidence type="ECO:0000256" key="8">
    <source>
        <dbReference type="SAM" id="Phobius"/>
    </source>
</evidence>
<dbReference type="InterPro" id="IPR039528">
    <property type="entry name" value="DPM1-like"/>
</dbReference>
<dbReference type="PANTHER" id="PTHR43398">
    <property type="entry name" value="DOLICHOL-PHOSPHATE MANNOSYLTRANSFERASE SUBUNIT 1"/>
    <property type="match status" value="1"/>
</dbReference>
<keyword evidence="4" id="KW-0808">Transferase</keyword>
<keyword evidence="3" id="KW-0328">Glycosyltransferase</keyword>
<name>A0AA35XXS6_9PROT</name>
<accession>A0AA35XXS6</accession>
<dbReference type="Pfam" id="PF04138">
    <property type="entry name" value="GtrA_DPMS_TM"/>
    <property type="match status" value="1"/>
</dbReference>
<evidence type="ECO:0000256" key="3">
    <source>
        <dbReference type="ARBA" id="ARBA00022676"/>
    </source>
</evidence>
<dbReference type="GO" id="GO:0009247">
    <property type="term" value="P:glycolipid biosynthetic process"/>
    <property type="evidence" value="ECO:0007669"/>
    <property type="project" value="TreeGrafter"/>
</dbReference>
<feature type="transmembrane region" description="Helical" evidence="8">
    <location>
        <begin position="342"/>
        <end position="360"/>
    </location>
</feature>
<evidence type="ECO:0000256" key="5">
    <source>
        <dbReference type="ARBA" id="ARBA00022692"/>
    </source>
</evidence>
<organism evidence="11 12">
    <name type="scientific">Brytella acorum</name>
    <dbReference type="NCBI Taxonomy" id="2959299"/>
    <lineage>
        <taxon>Bacteria</taxon>
        <taxon>Pseudomonadati</taxon>
        <taxon>Pseudomonadota</taxon>
        <taxon>Alphaproteobacteria</taxon>
        <taxon>Acetobacterales</taxon>
        <taxon>Acetobacteraceae</taxon>
        <taxon>Brytella</taxon>
    </lineage>
</organism>
<evidence type="ECO:0000259" key="9">
    <source>
        <dbReference type="Pfam" id="PF00535"/>
    </source>
</evidence>
<dbReference type="GO" id="GO:0004582">
    <property type="term" value="F:dolichyl-phosphate beta-D-mannosyltransferase activity"/>
    <property type="evidence" value="ECO:0007669"/>
    <property type="project" value="InterPro"/>
</dbReference>
<evidence type="ECO:0000259" key="10">
    <source>
        <dbReference type="Pfam" id="PF04138"/>
    </source>
</evidence>
<dbReference type="Proteomes" id="UP001176960">
    <property type="component" value="Unassembled WGS sequence"/>
</dbReference>
<dbReference type="SUPFAM" id="SSF53448">
    <property type="entry name" value="Nucleotide-diphospho-sugar transferases"/>
    <property type="match status" value="1"/>
</dbReference>
<sequence length="361" mass="38901">MMLPAELTIVVPCYNEAANVRPLVAALDRALVGLKWEVVFVDDNSPDGTADIVSEVAADDPRVRVIRRVGRRGLSSAVIEGCLSSSAPVVSVMDGDLQHDETALPGMVRHIIDGDADIVVASRHVEGGDNAGLDGRWRHLLSRGGIRLAQFILPCRLTDPMSGFFAVRRSVFLAAVPRLAGSGFKILLELVLSVPPTTRVVEVPAIFKPRVAGESKLGPVVMLQFAGMLVERLCGGWLPTRFVVFAAVGLIGIIVNIAAMECARMGGLTFEKAQVVGTICAILANFQLNNRLTYHDKRLKGRRWWPGFLIFLVGCGLGNAANIGVAQMLFDQDGHWTRSSAAGALIGVVWNYAVASTLVWR</sequence>
<feature type="domain" description="Glycosyltransferase 2-like" evidence="9">
    <location>
        <begin position="8"/>
        <end position="172"/>
    </location>
</feature>
<proteinExistence type="inferred from homology"/>
<gene>
    <name evidence="11" type="ORF">LMG32879_001482</name>
</gene>
<dbReference type="Gene3D" id="3.90.550.10">
    <property type="entry name" value="Spore Coat Polysaccharide Biosynthesis Protein SpsA, Chain A"/>
    <property type="match status" value="1"/>
</dbReference>
<comment type="similarity">
    <text evidence="2">Belongs to the glycosyltransferase 2 family.</text>
</comment>
<reference evidence="11" key="1">
    <citation type="submission" date="2023-03" db="EMBL/GenBank/DDBJ databases">
        <authorList>
            <person name="Cleenwerck I."/>
        </authorList>
    </citation>
    <scope>NUCLEOTIDE SEQUENCE</scope>
    <source>
        <strain evidence="11">LMG 32879</strain>
    </source>
</reference>
<dbReference type="RefSeq" id="WP_289841322.1">
    <property type="nucleotide sequence ID" value="NZ_CATKSH010000007.1"/>
</dbReference>
<dbReference type="CDD" id="cd06442">
    <property type="entry name" value="DPM1_like"/>
    <property type="match status" value="1"/>
</dbReference>
<dbReference type="PANTHER" id="PTHR43398:SF1">
    <property type="entry name" value="DOLICHOL-PHOSPHATE MANNOSYLTRANSFERASE SUBUNIT 1"/>
    <property type="match status" value="1"/>
</dbReference>
<protein>
    <submittedName>
        <fullName evidence="11">Glycosyltransferase family 2 protein</fullName>
    </submittedName>
</protein>
<comment type="caution">
    <text evidence="11">The sequence shown here is derived from an EMBL/GenBank/DDBJ whole genome shotgun (WGS) entry which is preliminary data.</text>
</comment>
<feature type="domain" description="GtrA/DPMS transmembrane" evidence="10">
    <location>
        <begin position="245"/>
        <end position="360"/>
    </location>
</feature>
<comment type="subcellular location">
    <subcellularLocation>
        <location evidence="1">Membrane</location>
        <topology evidence="1">Multi-pass membrane protein</topology>
    </subcellularLocation>
</comment>
<dbReference type="InterPro" id="IPR007267">
    <property type="entry name" value="GtrA_DPMS_TM"/>
</dbReference>
<evidence type="ECO:0000256" key="6">
    <source>
        <dbReference type="ARBA" id="ARBA00022989"/>
    </source>
</evidence>
<dbReference type="Pfam" id="PF00535">
    <property type="entry name" value="Glycos_transf_2"/>
    <property type="match status" value="1"/>
</dbReference>
<dbReference type="InterPro" id="IPR001173">
    <property type="entry name" value="Glyco_trans_2-like"/>
</dbReference>
<evidence type="ECO:0000256" key="7">
    <source>
        <dbReference type="ARBA" id="ARBA00023136"/>
    </source>
</evidence>
<feature type="transmembrane region" description="Helical" evidence="8">
    <location>
        <begin position="308"/>
        <end position="330"/>
    </location>
</feature>
<keyword evidence="6 8" id="KW-1133">Transmembrane helix</keyword>
<keyword evidence="12" id="KW-1185">Reference proteome</keyword>